<dbReference type="PANTHER" id="PTHR35573">
    <property type="entry name" value="PROTEIN CBG22129"/>
    <property type="match status" value="1"/>
</dbReference>
<sequence length="205" mass="23239">MIKWNCKYLYMQALRRLMLRTLIVFVISLRLGSTCNSAEYFPNATAFNLHHYSCMHELGNGTLMIASMAISSTAERHYPIDVNRIVSLIMTMNNTGAEVRQLLLDIEVFAWERLDNGQCGWEKLPTFGFTDDLDGCEMIECPLEEGFRKDFPMNVDIRDGASFLDSGKLYQLKMVIKNGDRPKSVRLADYVPPLLGCAVIQAALL</sequence>
<proteinExistence type="predicted"/>
<evidence type="ECO:0000313" key="1">
    <source>
        <dbReference type="Proteomes" id="UP000887569"/>
    </source>
</evidence>
<accession>A0A915B2I6</accession>
<organism evidence="1 2">
    <name type="scientific">Parascaris univalens</name>
    <name type="common">Nematode worm</name>
    <dbReference type="NCBI Taxonomy" id="6257"/>
    <lineage>
        <taxon>Eukaryota</taxon>
        <taxon>Metazoa</taxon>
        <taxon>Ecdysozoa</taxon>
        <taxon>Nematoda</taxon>
        <taxon>Chromadorea</taxon>
        <taxon>Rhabditida</taxon>
        <taxon>Spirurina</taxon>
        <taxon>Ascaridomorpha</taxon>
        <taxon>Ascaridoidea</taxon>
        <taxon>Ascarididae</taxon>
        <taxon>Parascaris</taxon>
    </lineage>
</organism>
<dbReference type="Proteomes" id="UP000887569">
    <property type="component" value="Unplaced"/>
</dbReference>
<reference evidence="2" key="1">
    <citation type="submission" date="2022-11" db="UniProtKB">
        <authorList>
            <consortium name="WormBaseParasite"/>
        </authorList>
    </citation>
    <scope>IDENTIFICATION</scope>
</reference>
<keyword evidence="1" id="KW-1185">Reference proteome</keyword>
<protein>
    <submittedName>
        <fullName evidence="2">MD-2-related lipid-recognition domain-containing protein</fullName>
    </submittedName>
</protein>
<dbReference type="AlphaFoldDB" id="A0A915B2I6"/>
<evidence type="ECO:0000313" key="2">
    <source>
        <dbReference type="WBParaSite" id="PgR024_g057_t01"/>
    </source>
</evidence>
<dbReference type="WBParaSite" id="PgR024_g057_t01">
    <property type="protein sequence ID" value="PgR024_g057_t01"/>
    <property type="gene ID" value="PgR024_g057"/>
</dbReference>
<name>A0A915B2I6_PARUN</name>